<evidence type="ECO:0000256" key="4">
    <source>
        <dbReference type="ARBA" id="ARBA00023136"/>
    </source>
</evidence>
<comment type="subcellular location">
    <subcellularLocation>
        <location evidence="1">Membrane</location>
    </subcellularLocation>
</comment>
<organism evidence="6 7">
    <name type="scientific">Xylanimonas ulmi</name>
    <dbReference type="NCBI Taxonomy" id="228973"/>
    <lineage>
        <taxon>Bacteria</taxon>
        <taxon>Bacillati</taxon>
        <taxon>Actinomycetota</taxon>
        <taxon>Actinomycetes</taxon>
        <taxon>Micrococcales</taxon>
        <taxon>Promicromonosporaceae</taxon>
        <taxon>Xylanimonas</taxon>
    </lineage>
</organism>
<dbReference type="EC" id="3.4.21.89" evidence="5"/>
<dbReference type="InterPro" id="IPR036286">
    <property type="entry name" value="LexA/Signal_pep-like_sf"/>
</dbReference>
<evidence type="ECO:0000256" key="3">
    <source>
        <dbReference type="ARBA" id="ARBA00022989"/>
    </source>
</evidence>
<dbReference type="GO" id="GO:0016020">
    <property type="term" value="C:membrane"/>
    <property type="evidence" value="ECO:0007669"/>
    <property type="project" value="UniProtKB-SubCell"/>
</dbReference>
<dbReference type="InterPro" id="IPR001733">
    <property type="entry name" value="Peptidase_S26B"/>
</dbReference>
<dbReference type="OrthoDB" id="3178064at2"/>
<name>A0A4Q7M3B6_9MICO</name>
<keyword evidence="4" id="KW-0472">Membrane</keyword>
<keyword evidence="7" id="KW-1185">Reference proteome</keyword>
<dbReference type="GO" id="GO:0009003">
    <property type="term" value="F:signal peptidase activity"/>
    <property type="evidence" value="ECO:0007669"/>
    <property type="project" value="UniProtKB-EC"/>
</dbReference>
<proteinExistence type="predicted"/>
<keyword evidence="2" id="KW-0812">Transmembrane</keyword>
<dbReference type="NCBIfam" id="TIGR02228">
    <property type="entry name" value="sigpep_I_arch"/>
    <property type="match status" value="1"/>
</dbReference>
<dbReference type="Proteomes" id="UP000293852">
    <property type="component" value="Unassembled WGS sequence"/>
</dbReference>
<evidence type="ECO:0000256" key="1">
    <source>
        <dbReference type="ARBA" id="ARBA00004370"/>
    </source>
</evidence>
<gene>
    <name evidence="6" type="ORF">EV386_2331</name>
</gene>
<dbReference type="AlphaFoldDB" id="A0A4Q7M3B6"/>
<comment type="caution">
    <text evidence="6">The sequence shown here is derived from an EMBL/GenBank/DDBJ whole genome shotgun (WGS) entry which is preliminary data.</text>
</comment>
<dbReference type="GO" id="GO:0004252">
    <property type="term" value="F:serine-type endopeptidase activity"/>
    <property type="evidence" value="ECO:0007669"/>
    <property type="project" value="UniProtKB-UniRule"/>
</dbReference>
<dbReference type="GO" id="GO:0006465">
    <property type="term" value="P:signal peptide processing"/>
    <property type="evidence" value="ECO:0007669"/>
    <property type="project" value="UniProtKB-UniRule"/>
</dbReference>
<dbReference type="CDD" id="cd06462">
    <property type="entry name" value="Peptidase_S24_S26"/>
    <property type="match status" value="1"/>
</dbReference>
<dbReference type="PANTHER" id="PTHR10806:SF6">
    <property type="entry name" value="SIGNAL PEPTIDASE COMPLEX CATALYTIC SUBUNIT SEC11"/>
    <property type="match status" value="1"/>
</dbReference>
<evidence type="ECO:0000313" key="6">
    <source>
        <dbReference type="EMBL" id="RZS62014.1"/>
    </source>
</evidence>
<dbReference type="EMBL" id="SGWX01000001">
    <property type="protein sequence ID" value="RZS62014.1"/>
    <property type="molecule type" value="Genomic_DNA"/>
</dbReference>
<keyword evidence="3" id="KW-1133">Transmembrane helix</keyword>
<reference evidence="6 7" key="1">
    <citation type="submission" date="2019-02" db="EMBL/GenBank/DDBJ databases">
        <title>Sequencing the genomes of 1000 actinobacteria strains.</title>
        <authorList>
            <person name="Klenk H.-P."/>
        </authorList>
    </citation>
    <scope>NUCLEOTIDE SEQUENCE [LARGE SCALE GENOMIC DNA]</scope>
    <source>
        <strain evidence="6 7">DSM 16932</strain>
    </source>
</reference>
<dbReference type="SUPFAM" id="SSF51306">
    <property type="entry name" value="LexA/Signal peptidase"/>
    <property type="match status" value="1"/>
</dbReference>
<accession>A0A4Q7M3B6</accession>
<sequence>MPGTQSHPVARRMWRATGWCAATVATLAVVAALWPAQWGGFLSLTIVSGPSMTPAYQSGDLVIGLRREANMGDVVVYRPDGIEASVVHRVVSGDTDSGWVTRGDHNDWDDPWLATSENTLGVVQWRLPHVSRFVPSGGMLPIGMACLIGAVLLMPGREVTTVTTSSDEVDDAAEYHI</sequence>
<dbReference type="PANTHER" id="PTHR10806">
    <property type="entry name" value="SIGNAL PEPTIDASE COMPLEX CATALYTIC SUBUNIT SEC11"/>
    <property type="match status" value="1"/>
</dbReference>
<evidence type="ECO:0000256" key="2">
    <source>
        <dbReference type="ARBA" id="ARBA00022692"/>
    </source>
</evidence>
<evidence type="ECO:0000313" key="7">
    <source>
        <dbReference type="Proteomes" id="UP000293852"/>
    </source>
</evidence>
<protein>
    <recommendedName>
        <fullName evidence="5">Signal peptidase I</fullName>
        <ecNumber evidence="5">3.4.21.89</ecNumber>
    </recommendedName>
</protein>
<evidence type="ECO:0000256" key="5">
    <source>
        <dbReference type="NCBIfam" id="TIGR02228"/>
    </source>
</evidence>